<keyword evidence="3" id="KW-0732">Signal</keyword>
<evidence type="ECO:0000313" key="10">
    <source>
        <dbReference type="Proteomes" id="UP000248840"/>
    </source>
</evidence>
<dbReference type="Gene3D" id="3.40.50.200">
    <property type="entry name" value="Peptidase S8/S53 domain"/>
    <property type="match status" value="1"/>
</dbReference>
<protein>
    <submittedName>
        <fullName evidence="9">Putative secreted protein (Por secretion system target)</fullName>
    </submittedName>
</protein>
<dbReference type="OrthoDB" id="1407599at2"/>
<dbReference type="PANTHER" id="PTHR43806:SF67">
    <property type="entry name" value="EGF-LIKE DOMAIN-CONTAINING PROTEIN"/>
    <property type="match status" value="1"/>
</dbReference>
<dbReference type="GO" id="GO:0006508">
    <property type="term" value="P:proteolysis"/>
    <property type="evidence" value="ECO:0007669"/>
    <property type="project" value="UniProtKB-KW"/>
</dbReference>
<dbReference type="InterPro" id="IPR015500">
    <property type="entry name" value="Peptidase_S8_subtilisin-rel"/>
</dbReference>
<keyword evidence="2 6" id="KW-0645">Protease</keyword>
<dbReference type="EMBL" id="QLSZ01000001">
    <property type="protein sequence ID" value="RAR75613.1"/>
    <property type="molecule type" value="Genomic_DNA"/>
</dbReference>
<keyword evidence="4 6" id="KW-0378">Hydrolase</keyword>
<evidence type="ECO:0000256" key="2">
    <source>
        <dbReference type="ARBA" id="ARBA00022670"/>
    </source>
</evidence>
<dbReference type="Pfam" id="PF00082">
    <property type="entry name" value="Peptidase_S8"/>
    <property type="match status" value="1"/>
</dbReference>
<dbReference type="Proteomes" id="UP000248840">
    <property type="component" value="Unassembled WGS sequence"/>
</dbReference>
<comment type="caution">
    <text evidence="9">The sequence shown here is derived from an EMBL/GenBank/DDBJ whole genome shotgun (WGS) entry which is preliminary data.</text>
</comment>
<dbReference type="PRINTS" id="PR00723">
    <property type="entry name" value="SUBTILISIN"/>
</dbReference>
<feature type="active site" description="Charge relay system" evidence="6">
    <location>
        <position position="176"/>
    </location>
</feature>
<evidence type="ECO:0000313" key="9">
    <source>
        <dbReference type="EMBL" id="RAR75613.1"/>
    </source>
</evidence>
<evidence type="ECO:0000256" key="3">
    <source>
        <dbReference type="ARBA" id="ARBA00022729"/>
    </source>
</evidence>
<feature type="domain" description="Secretion system C-terminal sorting" evidence="8">
    <location>
        <begin position="468"/>
        <end position="535"/>
    </location>
</feature>
<dbReference type="AlphaFoldDB" id="A0A328YR58"/>
<dbReference type="PROSITE" id="PS00138">
    <property type="entry name" value="SUBTILASE_SER"/>
    <property type="match status" value="1"/>
</dbReference>
<dbReference type="RefSeq" id="WP_112111977.1">
    <property type="nucleotide sequence ID" value="NZ_QLSZ01000001.1"/>
</dbReference>
<comment type="similarity">
    <text evidence="1 6">Belongs to the peptidase S8 family.</text>
</comment>
<name>A0A328YR58_9FLAO</name>
<dbReference type="PIRSF" id="PIRSF037903">
    <property type="entry name" value="Subtilisin_rel_GFO_2223"/>
    <property type="match status" value="1"/>
</dbReference>
<evidence type="ECO:0000259" key="7">
    <source>
        <dbReference type="Pfam" id="PF00082"/>
    </source>
</evidence>
<dbReference type="NCBIfam" id="TIGR04183">
    <property type="entry name" value="Por_Secre_tail"/>
    <property type="match status" value="1"/>
</dbReference>
<dbReference type="PROSITE" id="PS51892">
    <property type="entry name" value="SUBTILASE"/>
    <property type="match status" value="1"/>
</dbReference>
<dbReference type="InterPro" id="IPR023828">
    <property type="entry name" value="Peptidase_S8_Ser-AS"/>
</dbReference>
<dbReference type="InterPro" id="IPR026444">
    <property type="entry name" value="Secre_tail"/>
</dbReference>
<keyword evidence="10" id="KW-1185">Reference proteome</keyword>
<sequence>MRKIVVIVVLGLVQMVWAQEDAWVYFNDKPNVQAFFDNPLGELSQRALDRRQAQGMALNDTDAPIESSYITQLATAPGVTIMAQSKWFNCVHVRGAYSDIQNVLTFPFVHHIHYADNSLNLKMATHVPSVKPFHKTMEVQTSFNYGNSANQIEMMNGQYLHQANDTGSGKIIAVLDAGFIGVNTISPFSRMFTQGHYLGGYNFVAGTTDVFSTHNHGTMTLSCMAGYVDGQLVGTAPDADYYLYITEDVNSENPVEESYWVQAAEQADRVGADIISTSLGYFAFDNPNYGHTYADMTGNEAFASKGANMAFSKGMIVVASAGNDGGSDEPHIGVPAEATHVLAVGAVDSVRNYAPFSSVGPSYDGRIKPDVMAKGYATTVSDTSGNIMTASGTSFSCPVMAGMIASFWQAVPQLSNQQVIDFVKQSADRYSNPDTLYGYGIPNFQQALTTALLTVSEQHETNSFLITPNPAEHDITVSWPEEISAATFTCYNTLGQLVYQETLTTQRTIAVDSWNTGVYLYKIESARSTQTGKIIKK</sequence>
<dbReference type="InterPro" id="IPR036852">
    <property type="entry name" value="Peptidase_S8/S53_dom_sf"/>
</dbReference>
<evidence type="ECO:0000256" key="1">
    <source>
        <dbReference type="ARBA" id="ARBA00011073"/>
    </source>
</evidence>
<proteinExistence type="inferred from homology"/>
<dbReference type="InterPro" id="IPR017317">
    <property type="entry name" value="Pept_S8_subtilisin_bacteroid-2"/>
</dbReference>
<dbReference type="SUPFAM" id="SSF52743">
    <property type="entry name" value="Subtilisin-like"/>
    <property type="match status" value="1"/>
</dbReference>
<organism evidence="9 10">
    <name type="scientific">Flavobacterium aciduliphilum</name>
    <dbReference type="NCBI Taxonomy" id="1101402"/>
    <lineage>
        <taxon>Bacteria</taxon>
        <taxon>Pseudomonadati</taxon>
        <taxon>Bacteroidota</taxon>
        <taxon>Flavobacteriia</taxon>
        <taxon>Flavobacteriales</taxon>
        <taxon>Flavobacteriaceae</taxon>
        <taxon>Flavobacterium</taxon>
    </lineage>
</organism>
<feature type="active site" description="Charge relay system" evidence="6">
    <location>
        <position position="216"/>
    </location>
</feature>
<accession>A0A328YR58</accession>
<evidence type="ECO:0000256" key="6">
    <source>
        <dbReference type="PROSITE-ProRule" id="PRU01240"/>
    </source>
</evidence>
<reference evidence="9 10" key="1">
    <citation type="submission" date="2018-06" db="EMBL/GenBank/DDBJ databases">
        <title>Genomic Encyclopedia of Archaeal and Bacterial Type Strains, Phase II (KMG-II): from individual species to whole genera.</title>
        <authorList>
            <person name="Goeker M."/>
        </authorList>
    </citation>
    <scope>NUCLEOTIDE SEQUENCE [LARGE SCALE GENOMIC DNA]</scope>
    <source>
        <strain evidence="9 10">DSM 25663</strain>
    </source>
</reference>
<evidence type="ECO:0000256" key="5">
    <source>
        <dbReference type="ARBA" id="ARBA00022825"/>
    </source>
</evidence>
<evidence type="ECO:0000256" key="4">
    <source>
        <dbReference type="ARBA" id="ARBA00022801"/>
    </source>
</evidence>
<feature type="domain" description="Peptidase S8/S53" evidence="7">
    <location>
        <begin position="167"/>
        <end position="440"/>
    </location>
</feature>
<dbReference type="InterPro" id="IPR050131">
    <property type="entry name" value="Peptidase_S8_subtilisin-like"/>
</dbReference>
<dbReference type="PANTHER" id="PTHR43806">
    <property type="entry name" value="PEPTIDASE S8"/>
    <property type="match status" value="1"/>
</dbReference>
<evidence type="ECO:0000259" key="8">
    <source>
        <dbReference type="Pfam" id="PF18962"/>
    </source>
</evidence>
<dbReference type="Pfam" id="PF18962">
    <property type="entry name" value="Por_Secre_tail"/>
    <property type="match status" value="1"/>
</dbReference>
<feature type="active site" description="Charge relay system" evidence="6">
    <location>
        <position position="394"/>
    </location>
</feature>
<dbReference type="GO" id="GO:0004252">
    <property type="term" value="F:serine-type endopeptidase activity"/>
    <property type="evidence" value="ECO:0007669"/>
    <property type="project" value="UniProtKB-UniRule"/>
</dbReference>
<dbReference type="InterPro" id="IPR000209">
    <property type="entry name" value="Peptidase_S8/S53_dom"/>
</dbReference>
<gene>
    <name evidence="9" type="ORF">CLV55_101313</name>
</gene>
<dbReference type="CDD" id="cd07493">
    <property type="entry name" value="Peptidases_S8_9"/>
    <property type="match status" value="1"/>
</dbReference>
<keyword evidence="5 6" id="KW-0720">Serine protease</keyword>